<evidence type="ECO:0000313" key="2">
    <source>
        <dbReference type="EMBL" id="PCJ27267.1"/>
    </source>
</evidence>
<protein>
    <recommendedName>
        <fullName evidence="4">DUF2214 domain-containing protein</fullName>
    </recommendedName>
</protein>
<evidence type="ECO:0000256" key="1">
    <source>
        <dbReference type="SAM" id="Phobius"/>
    </source>
</evidence>
<comment type="caution">
    <text evidence="2">The sequence shown here is derived from an EMBL/GenBank/DDBJ whole genome shotgun (WGS) entry which is preliminary data.</text>
</comment>
<keyword evidence="1" id="KW-1133">Transmembrane helix</keyword>
<feature type="transmembrane region" description="Helical" evidence="1">
    <location>
        <begin position="93"/>
        <end position="115"/>
    </location>
</feature>
<evidence type="ECO:0000313" key="3">
    <source>
        <dbReference type="Proteomes" id="UP000218327"/>
    </source>
</evidence>
<dbReference type="EMBL" id="NVVJ01000007">
    <property type="protein sequence ID" value="PCJ27267.1"/>
    <property type="molecule type" value="Genomic_DNA"/>
</dbReference>
<dbReference type="Proteomes" id="UP000218327">
    <property type="component" value="Unassembled WGS sequence"/>
</dbReference>
<dbReference type="AlphaFoldDB" id="A0A2A5B6R7"/>
<feature type="transmembrane region" description="Helical" evidence="1">
    <location>
        <begin position="20"/>
        <end position="40"/>
    </location>
</feature>
<name>A0A2A5B6R7_9GAMM</name>
<organism evidence="2 3">
    <name type="scientific">SAR86 cluster bacterium</name>
    <dbReference type="NCBI Taxonomy" id="2030880"/>
    <lineage>
        <taxon>Bacteria</taxon>
        <taxon>Pseudomonadati</taxon>
        <taxon>Pseudomonadota</taxon>
        <taxon>Gammaproteobacteria</taxon>
        <taxon>SAR86 cluster</taxon>
    </lineage>
</organism>
<keyword evidence="1" id="KW-0812">Transmembrane</keyword>
<keyword evidence="1" id="KW-0472">Membrane</keyword>
<reference evidence="3" key="1">
    <citation type="submission" date="2017-08" db="EMBL/GenBank/DDBJ databases">
        <title>A dynamic microbial community with high functional redundancy inhabits the cold, oxic subseafloor aquifer.</title>
        <authorList>
            <person name="Tully B.J."/>
            <person name="Wheat C.G."/>
            <person name="Glazer B.T."/>
            <person name="Huber J.A."/>
        </authorList>
    </citation>
    <scope>NUCLEOTIDE SEQUENCE [LARGE SCALE GENOMIC DNA]</scope>
</reference>
<feature type="transmembrane region" description="Helical" evidence="1">
    <location>
        <begin position="61"/>
        <end position="81"/>
    </location>
</feature>
<accession>A0A2A5B6R7</accession>
<gene>
    <name evidence="2" type="ORF">COA96_03530</name>
</gene>
<proteinExistence type="predicted"/>
<feature type="transmembrane region" description="Helical" evidence="1">
    <location>
        <begin position="136"/>
        <end position="156"/>
    </location>
</feature>
<evidence type="ECO:0008006" key="4">
    <source>
        <dbReference type="Google" id="ProtNLM"/>
    </source>
</evidence>
<sequence>MFDTLENTRIAIWVGESLYGYPFLLSLHAVGLAIVVGIFSMRDMRLLGLFHGLQPAAFLPLSKLAWLGFIINATSGFLLFTSQAVTFVNSTPFLLKVACIVVGMVLAGIIQSRLRNELAVDFEKSDNAVISGTTKLIALASLLSWVSAIIAGRLIAYF</sequence>